<dbReference type="PANTHER" id="PTHR34512">
    <property type="entry name" value="CELL SURFACE PROTEIN"/>
    <property type="match status" value="1"/>
</dbReference>
<organism evidence="3 4">
    <name type="scientific">Alienimonas californiensis</name>
    <dbReference type="NCBI Taxonomy" id="2527989"/>
    <lineage>
        <taxon>Bacteria</taxon>
        <taxon>Pseudomonadati</taxon>
        <taxon>Planctomycetota</taxon>
        <taxon>Planctomycetia</taxon>
        <taxon>Planctomycetales</taxon>
        <taxon>Planctomycetaceae</taxon>
        <taxon>Alienimonas</taxon>
    </lineage>
</organism>
<dbReference type="RefSeq" id="WP_145357587.1">
    <property type="nucleotide sequence ID" value="NZ_CP036265.1"/>
</dbReference>
<accession>A0A517P5S6</accession>
<dbReference type="PANTHER" id="PTHR34512:SF30">
    <property type="entry name" value="OUTER MEMBRANE PROTEIN ASSEMBLY FACTOR BAMB"/>
    <property type="match status" value="1"/>
</dbReference>
<dbReference type="Gene3D" id="2.130.10.10">
    <property type="entry name" value="YVTN repeat-like/Quinoprotein amine dehydrogenase"/>
    <property type="match status" value="2"/>
</dbReference>
<name>A0A517P5S6_9PLAN</name>
<keyword evidence="4" id="KW-1185">Reference proteome</keyword>
<dbReference type="InterPro" id="IPR015943">
    <property type="entry name" value="WD40/YVTN_repeat-like_dom_sf"/>
</dbReference>
<gene>
    <name evidence="3" type="primary">bamB_2</name>
    <name evidence="3" type="ORF">CA12_07990</name>
</gene>
<evidence type="ECO:0000313" key="3">
    <source>
        <dbReference type="EMBL" id="QDT14721.1"/>
    </source>
</evidence>
<dbReference type="Pfam" id="PF13360">
    <property type="entry name" value="PQQ_2"/>
    <property type="match status" value="1"/>
</dbReference>
<evidence type="ECO:0000259" key="2">
    <source>
        <dbReference type="Pfam" id="PF13360"/>
    </source>
</evidence>
<dbReference type="SMART" id="SM00564">
    <property type="entry name" value="PQQ"/>
    <property type="match status" value="3"/>
</dbReference>
<dbReference type="InterPro" id="IPR018391">
    <property type="entry name" value="PQQ_b-propeller_rpt"/>
</dbReference>
<sequence length="432" mass="45870" precursor="true">MSASLLPFAVLLLAAGPAGDASTGWDQWRGPTRDGRTAVTLPASLDEATVKEAWRVPLGASYSGPVLGPDGQGGTRVYTTEAVGNTFEAAKAFDAATGKLLWETQWKGYLSVPFFAKANGDWIRSTPALQVDENGQGLLYVAGMRDVLVALDAATGAEHWRVDFAARADSEPEMFGHVASPLVHEGAVYAHTIAGFSKLDAASGEVLWTVLGGDPENDGAFSSPFVATIGGTPQILVQARTKLCGVDPADGEILWSEPVPAMRGMNVLTPTVLPADGRGDAVRILTSSNGGGTMLYEVTKRGDEDWTVATVWENNRQGYMSSPVVIDGIVYQHLKTDRVVCYDVKTGEAAWTSTPFGSYWSMVTDGKRILALDADGDLMLIAADPTELKVLDERHVTDATSWAHVAVADKTGTAGGGRILVRALDELIALEF</sequence>
<dbReference type="OrthoDB" id="246101at2"/>
<dbReference type="Proteomes" id="UP000318741">
    <property type="component" value="Chromosome"/>
</dbReference>
<dbReference type="InterPro" id="IPR011047">
    <property type="entry name" value="Quinoprotein_ADH-like_sf"/>
</dbReference>
<dbReference type="AlphaFoldDB" id="A0A517P5S6"/>
<dbReference type="InterPro" id="IPR002372">
    <property type="entry name" value="PQQ_rpt_dom"/>
</dbReference>
<dbReference type="KEGG" id="acaf:CA12_07990"/>
<keyword evidence="1" id="KW-0732">Signal</keyword>
<feature type="signal peptide" evidence="1">
    <location>
        <begin position="1"/>
        <end position="20"/>
    </location>
</feature>
<dbReference type="EMBL" id="CP036265">
    <property type="protein sequence ID" value="QDT14721.1"/>
    <property type="molecule type" value="Genomic_DNA"/>
</dbReference>
<dbReference type="SUPFAM" id="SSF50998">
    <property type="entry name" value="Quinoprotein alcohol dehydrogenase-like"/>
    <property type="match status" value="1"/>
</dbReference>
<feature type="domain" description="Pyrrolo-quinoline quinone repeat" evidence="2">
    <location>
        <begin position="91"/>
        <end position="352"/>
    </location>
</feature>
<proteinExistence type="predicted"/>
<evidence type="ECO:0000256" key="1">
    <source>
        <dbReference type="SAM" id="SignalP"/>
    </source>
</evidence>
<reference evidence="3 4" key="1">
    <citation type="submission" date="2019-02" db="EMBL/GenBank/DDBJ databases">
        <title>Deep-cultivation of Planctomycetes and their phenomic and genomic characterization uncovers novel biology.</title>
        <authorList>
            <person name="Wiegand S."/>
            <person name="Jogler M."/>
            <person name="Boedeker C."/>
            <person name="Pinto D."/>
            <person name="Vollmers J."/>
            <person name="Rivas-Marin E."/>
            <person name="Kohn T."/>
            <person name="Peeters S.H."/>
            <person name="Heuer A."/>
            <person name="Rast P."/>
            <person name="Oberbeckmann S."/>
            <person name="Bunk B."/>
            <person name="Jeske O."/>
            <person name="Meyerdierks A."/>
            <person name="Storesund J.E."/>
            <person name="Kallscheuer N."/>
            <person name="Luecker S."/>
            <person name="Lage O.M."/>
            <person name="Pohl T."/>
            <person name="Merkel B.J."/>
            <person name="Hornburger P."/>
            <person name="Mueller R.-W."/>
            <person name="Bruemmer F."/>
            <person name="Labrenz M."/>
            <person name="Spormann A.M."/>
            <person name="Op den Camp H."/>
            <person name="Overmann J."/>
            <person name="Amann R."/>
            <person name="Jetten M.S.M."/>
            <person name="Mascher T."/>
            <person name="Medema M.H."/>
            <person name="Devos D.P."/>
            <person name="Kaster A.-K."/>
            <person name="Ovreas L."/>
            <person name="Rohde M."/>
            <person name="Galperin M.Y."/>
            <person name="Jogler C."/>
        </authorList>
    </citation>
    <scope>NUCLEOTIDE SEQUENCE [LARGE SCALE GENOMIC DNA]</scope>
    <source>
        <strain evidence="3 4">CA12</strain>
    </source>
</reference>
<feature type="chain" id="PRO_5022051534" evidence="1">
    <location>
        <begin position="21"/>
        <end position="432"/>
    </location>
</feature>
<evidence type="ECO:0000313" key="4">
    <source>
        <dbReference type="Proteomes" id="UP000318741"/>
    </source>
</evidence>
<protein>
    <submittedName>
        <fullName evidence="3">Outer membrane protein assembly factor BamB</fullName>
    </submittedName>
</protein>